<dbReference type="EMBL" id="JAGQLJ010000068">
    <property type="protein sequence ID" value="MCA9381267.1"/>
    <property type="molecule type" value="Genomic_DNA"/>
</dbReference>
<evidence type="ECO:0000313" key="3">
    <source>
        <dbReference type="Proteomes" id="UP000775877"/>
    </source>
</evidence>
<gene>
    <name evidence="2" type="ORF">KC678_03310</name>
</gene>
<feature type="compositionally biased region" description="Low complexity" evidence="1">
    <location>
        <begin position="29"/>
        <end position="39"/>
    </location>
</feature>
<comment type="caution">
    <text evidence="2">The sequence shown here is derived from an EMBL/GenBank/DDBJ whole genome shotgun (WGS) entry which is preliminary data.</text>
</comment>
<reference evidence="2" key="1">
    <citation type="submission" date="2020-04" db="EMBL/GenBank/DDBJ databases">
        <authorList>
            <person name="Zhang T."/>
        </authorList>
    </citation>
    <scope>NUCLEOTIDE SEQUENCE</scope>
    <source>
        <strain evidence="2">HKST-UBA13</strain>
    </source>
</reference>
<feature type="region of interest" description="Disordered" evidence="1">
    <location>
        <begin position="1"/>
        <end position="92"/>
    </location>
</feature>
<sequence>MQDDKMTDDTNMPEEEEGTMSGSAMPAEGDSMSGSDMSSAMPEDGASEEEEEEEEMDEDDMSEDSDDSMMSDSDEEEEEDGDDSDTAMTMGE</sequence>
<name>A0A955RGA0_9BACT</name>
<evidence type="ECO:0000256" key="1">
    <source>
        <dbReference type="SAM" id="MobiDB-lite"/>
    </source>
</evidence>
<protein>
    <submittedName>
        <fullName evidence="2">Uncharacterized protein</fullName>
    </submittedName>
</protein>
<proteinExistence type="predicted"/>
<organism evidence="2 3">
    <name type="scientific">Candidatus Dojkabacteria bacterium</name>
    <dbReference type="NCBI Taxonomy" id="2099670"/>
    <lineage>
        <taxon>Bacteria</taxon>
        <taxon>Candidatus Dojkabacteria</taxon>
    </lineage>
</organism>
<dbReference type="Proteomes" id="UP000775877">
    <property type="component" value="Unassembled WGS sequence"/>
</dbReference>
<feature type="compositionally biased region" description="Acidic residues" evidence="1">
    <location>
        <begin position="45"/>
        <end position="85"/>
    </location>
</feature>
<reference evidence="2" key="2">
    <citation type="journal article" date="2021" name="Microbiome">
        <title>Successional dynamics and alternative stable states in a saline activated sludge microbial community over 9 years.</title>
        <authorList>
            <person name="Wang Y."/>
            <person name="Ye J."/>
            <person name="Ju F."/>
            <person name="Liu L."/>
            <person name="Boyd J.A."/>
            <person name="Deng Y."/>
            <person name="Parks D.H."/>
            <person name="Jiang X."/>
            <person name="Yin X."/>
            <person name="Woodcroft B.J."/>
            <person name="Tyson G.W."/>
            <person name="Hugenholtz P."/>
            <person name="Polz M.F."/>
            <person name="Zhang T."/>
        </authorList>
    </citation>
    <scope>NUCLEOTIDE SEQUENCE</scope>
    <source>
        <strain evidence="2">HKST-UBA13</strain>
    </source>
</reference>
<accession>A0A955RGA0</accession>
<dbReference type="AlphaFoldDB" id="A0A955RGA0"/>
<evidence type="ECO:0000313" key="2">
    <source>
        <dbReference type="EMBL" id="MCA9381267.1"/>
    </source>
</evidence>